<feature type="chain" id="PRO_5034903298" evidence="1">
    <location>
        <begin position="21"/>
        <end position="260"/>
    </location>
</feature>
<dbReference type="InterPro" id="IPR006553">
    <property type="entry name" value="Leu-rich_rpt_Cys-con_subtyp"/>
</dbReference>
<dbReference type="PANTHER" id="PTHR13318">
    <property type="entry name" value="PARTNER OF PAIRED, ISOFORM B-RELATED"/>
    <property type="match status" value="1"/>
</dbReference>
<dbReference type="AlphaFoldDB" id="A0A8C4QN87"/>
<dbReference type="PANTHER" id="PTHR13318:SF190">
    <property type="entry name" value="PARTNER OF PAIRED, ISOFORM B"/>
    <property type="match status" value="1"/>
</dbReference>
<protein>
    <submittedName>
        <fullName evidence="2">F-box and leucine-rich repeat protein 15</fullName>
    </submittedName>
</protein>
<dbReference type="SMART" id="SM00367">
    <property type="entry name" value="LRR_CC"/>
    <property type="match status" value="5"/>
</dbReference>
<evidence type="ECO:0000313" key="3">
    <source>
        <dbReference type="Proteomes" id="UP000694388"/>
    </source>
</evidence>
<evidence type="ECO:0000256" key="1">
    <source>
        <dbReference type="SAM" id="SignalP"/>
    </source>
</evidence>
<organism evidence="2 3">
    <name type="scientific">Eptatretus burgeri</name>
    <name type="common">Inshore hagfish</name>
    <dbReference type="NCBI Taxonomy" id="7764"/>
    <lineage>
        <taxon>Eukaryota</taxon>
        <taxon>Metazoa</taxon>
        <taxon>Chordata</taxon>
        <taxon>Craniata</taxon>
        <taxon>Vertebrata</taxon>
        <taxon>Cyclostomata</taxon>
        <taxon>Myxini</taxon>
        <taxon>Myxiniformes</taxon>
        <taxon>Myxinidae</taxon>
        <taxon>Eptatretinae</taxon>
        <taxon>Eptatretus</taxon>
    </lineage>
</organism>
<proteinExistence type="predicted"/>
<dbReference type="Ensembl" id="ENSEBUT00000018547.1">
    <property type="protein sequence ID" value="ENSEBUP00000017971.1"/>
    <property type="gene ID" value="ENSEBUG00000011228.1"/>
</dbReference>
<reference evidence="2" key="2">
    <citation type="submission" date="2025-09" db="UniProtKB">
        <authorList>
            <consortium name="Ensembl"/>
        </authorList>
    </citation>
    <scope>IDENTIFICATION</scope>
</reference>
<dbReference type="SUPFAM" id="SSF52047">
    <property type="entry name" value="RNI-like"/>
    <property type="match status" value="1"/>
</dbReference>
<sequence length="260" mass="28897">HVLSHLSLLQLLHLQEVSQGVCMLVKKALSASTHLDFSEVNKHFLHLFAISCKLRKLRCLQLSACGPWLTDHLLLPLLLGSPRLDTIDLSGCRALSTQVLQVLITHCPKLRSLRLADCPWVDIERLVCCGAFGLCSLSACTRLSDHWLAAMLPHAQALISLRLASNHCITTLGLELLAKYCSALEHLDVAGCFRITEHGIRIVKEYCPALKYLCVDGCPGIGEAELHRLQTNGIEICRNTSPHDLLFIRDFTQPMLNLQI</sequence>
<dbReference type="OMA" id="CHRITER"/>
<feature type="signal peptide" evidence="1">
    <location>
        <begin position="1"/>
        <end position="20"/>
    </location>
</feature>
<dbReference type="GO" id="GO:0019005">
    <property type="term" value="C:SCF ubiquitin ligase complex"/>
    <property type="evidence" value="ECO:0007669"/>
    <property type="project" value="TreeGrafter"/>
</dbReference>
<dbReference type="GeneTree" id="ENSGT00940000160250"/>
<dbReference type="Proteomes" id="UP000694388">
    <property type="component" value="Unplaced"/>
</dbReference>
<accession>A0A8C4QN87</accession>
<name>A0A8C4QN87_EPTBU</name>
<dbReference type="GO" id="GO:0031146">
    <property type="term" value="P:SCF-dependent proteasomal ubiquitin-dependent protein catabolic process"/>
    <property type="evidence" value="ECO:0007669"/>
    <property type="project" value="TreeGrafter"/>
</dbReference>
<keyword evidence="1" id="KW-0732">Signal</keyword>
<keyword evidence="3" id="KW-1185">Reference proteome</keyword>
<dbReference type="Gene3D" id="3.80.10.10">
    <property type="entry name" value="Ribonuclease Inhibitor"/>
    <property type="match status" value="2"/>
</dbReference>
<dbReference type="InterPro" id="IPR032675">
    <property type="entry name" value="LRR_dom_sf"/>
</dbReference>
<evidence type="ECO:0000313" key="2">
    <source>
        <dbReference type="Ensembl" id="ENSEBUP00000017971.1"/>
    </source>
</evidence>
<reference evidence="2" key="1">
    <citation type="submission" date="2025-08" db="UniProtKB">
        <authorList>
            <consortium name="Ensembl"/>
        </authorList>
    </citation>
    <scope>IDENTIFICATION</scope>
</reference>